<dbReference type="Gene3D" id="3.40.50.2300">
    <property type="match status" value="1"/>
</dbReference>
<proteinExistence type="predicted"/>
<name>A0A150P5L9_SORCE</name>
<gene>
    <name evidence="1" type="ORF">BE04_13990</name>
</gene>
<accession>A0A150P5L9</accession>
<evidence type="ECO:0000313" key="1">
    <source>
        <dbReference type="EMBL" id="KYF50965.1"/>
    </source>
</evidence>
<dbReference type="AlphaFoldDB" id="A0A150P5L9"/>
<evidence type="ECO:0000313" key="2">
    <source>
        <dbReference type="Proteomes" id="UP000075604"/>
    </source>
</evidence>
<dbReference type="Proteomes" id="UP000075604">
    <property type="component" value="Unassembled WGS sequence"/>
</dbReference>
<comment type="caution">
    <text evidence="1">The sequence shown here is derived from an EMBL/GenBank/DDBJ whole genome shotgun (WGS) entry which is preliminary data.</text>
</comment>
<dbReference type="EMBL" id="JELX01003919">
    <property type="protein sequence ID" value="KYF50965.1"/>
    <property type="molecule type" value="Genomic_DNA"/>
</dbReference>
<protein>
    <submittedName>
        <fullName evidence="1">Uncharacterized protein</fullName>
    </submittedName>
</protein>
<organism evidence="1 2">
    <name type="scientific">Sorangium cellulosum</name>
    <name type="common">Polyangium cellulosum</name>
    <dbReference type="NCBI Taxonomy" id="56"/>
    <lineage>
        <taxon>Bacteria</taxon>
        <taxon>Pseudomonadati</taxon>
        <taxon>Myxococcota</taxon>
        <taxon>Polyangia</taxon>
        <taxon>Polyangiales</taxon>
        <taxon>Polyangiaceae</taxon>
        <taxon>Sorangium</taxon>
    </lineage>
</organism>
<sequence length="80" mass="8631">MPELWTTEDSATMSLDRAIGLTCHDIWGTYFCEVLGGIQSAAGHSGYRVIAVKSPPRDVHRLELARDQIDGATRSTGGSP</sequence>
<reference evidence="1 2" key="1">
    <citation type="submission" date="2014-02" db="EMBL/GenBank/DDBJ databases">
        <title>The small core and large imbalanced accessory genome model reveals a collaborative survival strategy of Sorangium cellulosum strains in nature.</title>
        <authorList>
            <person name="Han K."/>
            <person name="Peng R."/>
            <person name="Blom J."/>
            <person name="Li Y.-Z."/>
        </authorList>
    </citation>
    <scope>NUCLEOTIDE SEQUENCE [LARGE SCALE GENOMIC DNA]</scope>
    <source>
        <strain evidence="1 2">So0157-18</strain>
    </source>
</reference>